<evidence type="ECO:0000313" key="3">
    <source>
        <dbReference type="Proteomes" id="UP000320390"/>
    </source>
</evidence>
<keyword evidence="1" id="KW-0732">Signal</keyword>
<accession>A0A518EMU9</accession>
<sequence length="497" mass="52540" precursor="true">MKNSAFLTLCSVAFATHAAASDIDAWTQTTTSGMEIRIDVSGQPNAPFAIWSGSTMDAPVDLSTSVPIGRGIMNGVGQASLVLPVPASMPANFGVELYVLTREPNGFSSTGTWVPLQGNGGTLCQTFDPNYKLGVADPQTGEFMSDQWSEISMTIAGLGNNGRPDEVIVFDSANPTGNDTDLITPGYGANNTTGLGKVLILPTDITDGNSDGLVDVPDDSIDGGVMRFDFSEPYRMCSATVLDIDDNQLSELRFYVGAAMTLETIPLMNLGDNSIQTLTFDKRDVRRFEVAFGGSGALARLGMVPCPLNINLDETPFGGPRAEQMGTVITNQYLDLGVSISANNNVAGHPNKVVLFDSENPTGGDFDLMTPGPGIGNTEALGLVLIIAENDVDANSDGLIDSPDDEAGGGQMLFEFTEDIIVFNAKVLDVDGLERDVFTFFDEFGAVVDILEINALGDNSVQTLSPVAPIGAVRSIQVNFVGSGALARLRWCPSSNF</sequence>
<evidence type="ECO:0000313" key="2">
    <source>
        <dbReference type="EMBL" id="QDV05417.1"/>
    </source>
</evidence>
<gene>
    <name evidence="2" type="ORF">Poly30_09140</name>
</gene>
<feature type="chain" id="PRO_5022053332" evidence="1">
    <location>
        <begin position="19"/>
        <end position="497"/>
    </location>
</feature>
<name>A0A518EMU9_9BACT</name>
<proteinExistence type="predicted"/>
<dbReference type="AlphaFoldDB" id="A0A518EMU9"/>
<reference evidence="2 3" key="1">
    <citation type="submission" date="2019-02" db="EMBL/GenBank/DDBJ databases">
        <title>Deep-cultivation of Planctomycetes and their phenomic and genomic characterization uncovers novel biology.</title>
        <authorList>
            <person name="Wiegand S."/>
            <person name="Jogler M."/>
            <person name="Boedeker C."/>
            <person name="Pinto D."/>
            <person name="Vollmers J."/>
            <person name="Rivas-Marin E."/>
            <person name="Kohn T."/>
            <person name="Peeters S.H."/>
            <person name="Heuer A."/>
            <person name="Rast P."/>
            <person name="Oberbeckmann S."/>
            <person name="Bunk B."/>
            <person name="Jeske O."/>
            <person name="Meyerdierks A."/>
            <person name="Storesund J.E."/>
            <person name="Kallscheuer N."/>
            <person name="Luecker S."/>
            <person name="Lage O.M."/>
            <person name="Pohl T."/>
            <person name="Merkel B.J."/>
            <person name="Hornburger P."/>
            <person name="Mueller R.-W."/>
            <person name="Bruemmer F."/>
            <person name="Labrenz M."/>
            <person name="Spormann A.M."/>
            <person name="Op den Camp H."/>
            <person name="Overmann J."/>
            <person name="Amann R."/>
            <person name="Jetten M.S.M."/>
            <person name="Mascher T."/>
            <person name="Medema M.H."/>
            <person name="Devos D.P."/>
            <person name="Kaster A.-K."/>
            <person name="Ovreas L."/>
            <person name="Rohde M."/>
            <person name="Galperin M.Y."/>
            <person name="Jogler C."/>
        </authorList>
    </citation>
    <scope>NUCLEOTIDE SEQUENCE [LARGE SCALE GENOMIC DNA]</scope>
    <source>
        <strain evidence="2 3">Poly30</strain>
    </source>
</reference>
<dbReference type="Proteomes" id="UP000320390">
    <property type="component" value="Chromosome"/>
</dbReference>
<dbReference type="RefSeq" id="WP_145194824.1">
    <property type="nucleotide sequence ID" value="NZ_CP036434.1"/>
</dbReference>
<dbReference type="OrthoDB" id="218743at2"/>
<keyword evidence="3" id="KW-1185">Reference proteome</keyword>
<organism evidence="2 3">
    <name type="scientific">Saltatorellus ferox</name>
    <dbReference type="NCBI Taxonomy" id="2528018"/>
    <lineage>
        <taxon>Bacteria</taxon>
        <taxon>Pseudomonadati</taxon>
        <taxon>Planctomycetota</taxon>
        <taxon>Planctomycetia</taxon>
        <taxon>Planctomycetia incertae sedis</taxon>
        <taxon>Saltatorellus</taxon>
    </lineage>
</organism>
<protein>
    <submittedName>
        <fullName evidence="2">Uncharacterized protein</fullName>
    </submittedName>
</protein>
<feature type="signal peptide" evidence="1">
    <location>
        <begin position="1"/>
        <end position="18"/>
    </location>
</feature>
<evidence type="ECO:0000256" key="1">
    <source>
        <dbReference type="SAM" id="SignalP"/>
    </source>
</evidence>
<dbReference type="EMBL" id="CP036434">
    <property type="protein sequence ID" value="QDV05417.1"/>
    <property type="molecule type" value="Genomic_DNA"/>
</dbReference>